<gene>
    <name evidence="2" type="ORF">METZ01_LOCUS263029</name>
</gene>
<sequence length="66" mass="7112">MAKLKKIRIFSLAKLQSILFSYVGLLCGILYSFGGFIYDLATTGSLNLGTALAFFALIGMPLIFAS</sequence>
<feature type="non-terminal residue" evidence="2">
    <location>
        <position position="66"/>
    </location>
</feature>
<name>A0A382JEX7_9ZZZZ</name>
<organism evidence="2">
    <name type="scientific">marine metagenome</name>
    <dbReference type="NCBI Taxonomy" id="408172"/>
    <lineage>
        <taxon>unclassified sequences</taxon>
        <taxon>metagenomes</taxon>
        <taxon>ecological metagenomes</taxon>
    </lineage>
</organism>
<keyword evidence="1" id="KW-1133">Transmembrane helix</keyword>
<keyword evidence="1" id="KW-0812">Transmembrane</keyword>
<proteinExistence type="predicted"/>
<evidence type="ECO:0000313" key="2">
    <source>
        <dbReference type="EMBL" id="SVC10175.1"/>
    </source>
</evidence>
<dbReference type="AlphaFoldDB" id="A0A382JEX7"/>
<dbReference type="EMBL" id="UINC01073637">
    <property type="protein sequence ID" value="SVC10175.1"/>
    <property type="molecule type" value="Genomic_DNA"/>
</dbReference>
<keyword evidence="1" id="KW-0472">Membrane</keyword>
<evidence type="ECO:0000256" key="1">
    <source>
        <dbReference type="SAM" id="Phobius"/>
    </source>
</evidence>
<accession>A0A382JEX7</accession>
<protein>
    <submittedName>
        <fullName evidence="2">Uncharacterized protein</fullName>
    </submittedName>
</protein>
<feature type="transmembrane region" description="Helical" evidence="1">
    <location>
        <begin position="12"/>
        <end position="34"/>
    </location>
</feature>
<feature type="transmembrane region" description="Helical" evidence="1">
    <location>
        <begin position="46"/>
        <end position="65"/>
    </location>
</feature>
<reference evidence="2" key="1">
    <citation type="submission" date="2018-05" db="EMBL/GenBank/DDBJ databases">
        <authorList>
            <person name="Lanie J.A."/>
            <person name="Ng W.-L."/>
            <person name="Kazmierczak K.M."/>
            <person name="Andrzejewski T.M."/>
            <person name="Davidsen T.M."/>
            <person name="Wayne K.J."/>
            <person name="Tettelin H."/>
            <person name="Glass J.I."/>
            <person name="Rusch D."/>
            <person name="Podicherti R."/>
            <person name="Tsui H.-C.T."/>
            <person name="Winkler M.E."/>
        </authorList>
    </citation>
    <scope>NUCLEOTIDE SEQUENCE</scope>
</reference>